<dbReference type="InterPro" id="IPR001173">
    <property type="entry name" value="Glyco_trans_2-like"/>
</dbReference>
<dbReference type="Pfam" id="PF00535">
    <property type="entry name" value="Glycos_transf_2"/>
    <property type="match status" value="1"/>
</dbReference>
<dbReference type="GO" id="GO:0016740">
    <property type="term" value="F:transferase activity"/>
    <property type="evidence" value="ECO:0007669"/>
    <property type="project" value="UniProtKB-KW"/>
</dbReference>
<name>A0A427BQG7_9FLAO</name>
<evidence type="ECO:0000259" key="1">
    <source>
        <dbReference type="Pfam" id="PF00535"/>
    </source>
</evidence>
<evidence type="ECO:0000313" key="2">
    <source>
        <dbReference type="EMBL" id="RRT92666.1"/>
    </source>
</evidence>
<dbReference type="AlphaFoldDB" id="A0A427BQG7"/>
<reference evidence="2 3" key="1">
    <citation type="submission" date="2018-10" db="EMBL/GenBank/DDBJ databases">
        <title>Transmission dynamics of multidrug resistant bacteria on intensive care unit surfaces.</title>
        <authorList>
            <person name="D'Souza A.W."/>
            <person name="Potter R.F."/>
            <person name="Wallace M."/>
            <person name="Shupe A."/>
            <person name="Patel S."/>
            <person name="Sun S."/>
            <person name="Gul D."/>
            <person name="Kwon J.H."/>
            <person name="Andleeb S."/>
            <person name="Burnham C.-A.D."/>
            <person name="Dantas G."/>
        </authorList>
    </citation>
    <scope>NUCLEOTIDE SEQUENCE [LARGE SCALE GENOMIC DNA]</scope>
    <source>
        <strain evidence="2 3">WF_348</strain>
    </source>
</reference>
<sequence>MPKVSVIIPNYNHESYLKERIDSVLGQSYQDYEVIILDDCSTDNSHEVIELYRHHPKISHIVYNKVNSGSTFIQWQKGIELAKGEWIWLAESDDVAQPFFLEKLCATIENCKDVVLAYSASNLIDENSNKIGKLDWGYIGARNWENNYCENGQIEIENYLFHRNTLPNASGIIFKKNKIQDETYKIVSSMKYAGDWYFWVKLLEKGKLSFISEQLNNFRQHQQTTRTAKSTKEEIRRFKEYFIVLNYIHKTYNINWKISSHQWILDSFMAKYRLNQIFRKPELLKNFPTTYKYYLLKKLISKRIN</sequence>
<dbReference type="Proteomes" id="UP000267844">
    <property type="component" value="Unassembled WGS sequence"/>
</dbReference>
<dbReference type="SUPFAM" id="SSF53448">
    <property type="entry name" value="Nucleotide-diphospho-sugar transferases"/>
    <property type="match status" value="1"/>
</dbReference>
<accession>A0A427BQG7</accession>
<keyword evidence="2" id="KW-0808">Transferase</keyword>
<dbReference type="PANTHER" id="PTHR43685:SF2">
    <property type="entry name" value="GLYCOSYLTRANSFERASE 2-LIKE DOMAIN-CONTAINING PROTEIN"/>
    <property type="match status" value="1"/>
</dbReference>
<gene>
    <name evidence="2" type="ORF">EGI89_05230</name>
</gene>
<dbReference type="RefSeq" id="WP_125349410.1">
    <property type="nucleotide sequence ID" value="NZ_RHPN01000007.1"/>
</dbReference>
<protein>
    <submittedName>
        <fullName evidence="2">Glycosyltransferase</fullName>
    </submittedName>
</protein>
<organism evidence="2 3">
    <name type="scientific">Empedobacter falsenii</name>
    <dbReference type="NCBI Taxonomy" id="343874"/>
    <lineage>
        <taxon>Bacteria</taxon>
        <taxon>Pseudomonadati</taxon>
        <taxon>Bacteroidota</taxon>
        <taxon>Flavobacteriia</taxon>
        <taxon>Flavobacteriales</taxon>
        <taxon>Weeksellaceae</taxon>
        <taxon>Empedobacter</taxon>
    </lineage>
</organism>
<feature type="domain" description="Glycosyltransferase 2-like" evidence="1">
    <location>
        <begin position="5"/>
        <end position="127"/>
    </location>
</feature>
<dbReference type="PANTHER" id="PTHR43685">
    <property type="entry name" value="GLYCOSYLTRANSFERASE"/>
    <property type="match status" value="1"/>
</dbReference>
<dbReference type="EMBL" id="RHPO01000007">
    <property type="protein sequence ID" value="RRT92666.1"/>
    <property type="molecule type" value="Genomic_DNA"/>
</dbReference>
<dbReference type="Gene3D" id="3.90.550.10">
    <property type="entry name" value="Spore Coat Polysaccharide Biosynthesis Protein SpsA, Chain A"/>
    <property type="match status" value="1"/>
</dbReference>
<dbReference type="InterPro" id="IPR050834">
    <property type="entry name" value="Glycosyltransf_2"/>
</dbReference>
<proteinExistence type="predicted"/>
<dbReference type="InterPro" id="IPR029044">
    <property type="entry name" value="Nucleotide-diphossugar_trans"/>
</dbReference>
<evidence type="ECO:0000313" key="3">
    <source>
        <dbReference type="Proteomes" id="UP000267844"/>
    </source>
</evidence>
<comment type="caution">
    <text evidence="2">The sequence shown here is derived from an EMBL/GenBank/DDBJ whole genome shotgun (WGS) entry which is preliminary data.</text>
</comment>